<reference evidence="1 2" key="1">
    <citation type="journal article" date="2019" name="Nat. Ecol. Evol.">
        <title>Megaphylogeny resolves global patterns of mushroom evolution.</title>
        <authorList>
            <person name="Varga T."/>
            <person name="Krizsan K."/>
            <person name="Foldi C."/>
            <person name="Dima B."/>
            <person name="Sanchez-Garcia M."/>
            <person name="Sanchez-Ramirez S."/>
            <person name="Szollosi G.J."/>
            <person name="Szarkandi J.G."/>
            <person name="Papp V."/>
            <person name="Albert L."/>
            <person name="Andreopoulos W."/>
            <person name="Angelini C."/>
            <person name="Antonin V."/>
            <person name="Barry K.W."/>
            <person name="Bougher N.L."/>
            <person name="Buchanan P."/>
            <person name="Buyck B."/>
            <person name="Bense V."/>
            <person name="Catcheside P."/>
            <person name="Chovatia M."/>
            <person name="Cooper J."/>
            <person name="Damon W."/>
            <person name="Desjardin D."/>
            <person name="Finy P."/>
            <person name="Geml J."/>
            <person name="Haridas S."/>
            <person name="Hughes K."/>
            <person name="Justo A."/>
            <person name="Karasinski D."/>
            <person name="Kautmanova I."/>
            <person name="Kiss B."/>
            <person name="Kocsube S."/>
            <person name="Kotiranta H."/>
            <person name="LaButti K.M."/>
            <person name="Lechner B.E."/>
            <person name="Liimatainen K."/>
            <person name="Lipzen A."/>
            <person name="Lukacs Z."/>
            <person name="Mihaltcheva S."/>
            <person name="Morgado L.N."/>
            <person name="Niskanen T."/>
            <person name="Noordeloos M.E."/>
            <person name="Ohm R.A."/>
            <person name="Ortiz-Santana B."/>
            <person name="Ovrebo C."/>
            <person name="Racz N."/>
            <person name="Riley R."/>
            <person name="Savchenko A."/>
            <person name="Shiryaev A."/>
            <person name="Soop K."/>
            <person name="Spirin V."/>
            <person name="Szebenyi C."/>
            <person name="Tomsovsky M."/>
            <person name="Tulloss R.E."/>
            <person name="Uehling J."/>
            <person name="Grigoriev I.V."/>
            <person name="Vagvolgyi C."/>
            <person name="Papp T."/>
            <person name="Martin F.M."/>
            <person name="Miettinen O."/>
            <person name="Hibbett D.S."/>
            <person name="Nagy L.G."/>
        </authorList>
    </citation>
    <scope>NUCLEOTIDE SEQUENCE [LARGE SCALE GENOMIC DNA]</scope>
    <source>
        <strain evidence="1 2">NL-1719</strain>
    </source>
</reference>
<keyword evidence="2" id="KW-1185">Reference proteome</keyword>
<organism evidence="1 2">
    <name type="scientific">Pluteus cervinus</name>
    <dbReference type="NCBI Taxonomy" id="181527"/>
    <lineage>
        <taxon>Eukaryota</taxon>
        <taxon>Fungi</taxon>
        <taxon>Dikarya</taxon>
        <taxon>Basidiomycota</taxon>
        <taxon>Agaricomycotina</taxon>
        <taxon>Agaricomycetes</taxon>
        <taxon>Agaricomycetidae</taxon>
        <taxon>Agaricales</taxon>
        <taxon>Pluteineae</taxon>
        <taxon>Pluteaceae</taxon>
        <taxon>Pluteus</taxon>
    </lineage>
</organism>
<gene>
    <name evidence="1" type="ORF">BDN72DRAFT_158346</name>
</gene>
<evidence type="ECO:0000313" key="1">
    <source>
        <dbReference type="EMBL" id="TFK66221.1"/>
    </source>
</evidence>
<name>A0ACD3AL16_9AGAR</name>
<protein>
    <submittedName>
        <fullName evidence="1">Uncharacterized protein</fullName>
    </submittedName>
</protein>
<sequence length="222" mass="24525">MSTLRLSSQSWHGLLNRISVISTATTPPEYHVTDPAAPSEYDDSRSVASLPRYSVIEPFETYVDSEVALSTPIMPSLPRRAEEISDRRRDTPAFGGRDAQTQHIFNIEGDNKAKPWAVLKLYSSASSSSASPHIYGDGEVSGSVTLSLDSPQTVNLIEIILRGRIIKGNLQEETFKFLEHTLPVWSKASGHPHHPTTGPSQDLMDGSLETLFGHFLSHFLQR</sequence>
<dbReference type="Proteomes" id="UP000308600">
    <property type="component" value="Unassembled WGS sequence"/>
</dbReference>
<proteinExistence type="predicted"/>
<evidence type="ECO:0000313" key="2">
    <source>
        <dbReference type="Proteomes" id="UP000308600"/>
    </source>
</evidence>
<dbReference type="EMBL" id="ML208412">
    <property type="protein sequence ID" value="TFK66221.1"/>
    <property type="molecule type" value="Genomic_DNA"/>
</dbReference>
<accession>A0ACD3AL16</accession>